<sequence>VKKIAVKDNSHQPHFKDSDLTKFRTLSYSMKDLGGGYVFMPISASSRGYYGPSSERKSVR</sequence>
<dbReference type="EMBL" id="UINC01001822">
    <property type="protein sequence ID" value="SUZ89553.1"/>
    <property type="molecule type" value="Genomic_DNA"/>
</dbReference>
<reference evidence="1" key="1">
    <citation type="submission" date="2018-05" db="EMBL/GenBank/DDBJ databases">
        <authorList>
            <person name="Lanie J.A."/>
            <person name="Ng W.-L."/>
            <person name="Kazmierczak K.M."/>
            <person name="Andrzejewski T.M."/>
            <person name="Davidsen T.M."/>
            <person name="Wayne K.J."/>
            <person name="Tettelin H."/>
            <person name="Glass J.I."/>
            <person name="Rusch D."/>
            <person name="Podicherti R."/>
            <person name="Tsui H.-C.T."/>
            <person name="Winkler M.E."/>
        </authorList>
    </citation>
    <scope>NUCLEOTIDE SEQUENCE</scope>
</reference>
<feature type="non-terminal residue" evidence="1">
    <location>
        <position position="1"/>
    </location>
</feature>
<dbReference type="AlphaFoldDB" id="A0A381RKG1"/>
<accession>A0A381RKG1</accession>
<protein>
    <submittedName>
        <fullName evidence="1">Uncharacterized protein</fullName>
    </submittedName>
</protein>
<evidence type="ECO:0000313" key="1">
    <source>
        <dbReference type="EMBL" id="SUZ89553.1"/>
    </source>
</evidence>
<gene>
    <name evidence="1" type="ORF">METZ01_LOCUS42407</name>
</gene>
<proteinExistence type="predicted"/>
<name>A0A381RKG1_9ZZZZ</name>
<organism evidence="1">
    <name type="scientific">marine metagenome</name>
    <dbReference type="NCBI Taxonomy" id="408172"/>
    <lineage>
        <taxon>unclassified sequences</taxon>
        <taxon>metagenomes</taxon>
        <taxon>ecological metagenomes</taxon>
    </lineage>
</organism>